<dbReference type="InterPro" id="IPR023696">
    <property type="entry name" value="Ureohydrolase_dom_sf"/>
</dbReference>
<dbReference type="InterPro" id="IPR037138">
    <property type="entry name" value="His_deacetylse_dom_sf"/>
</dbReference>
<evidence type="ECO:0000256" key="1">
    <source>
        <dbReference type="ARBA" id="ARBA00005947"/>
    </source>
</evidence>
<dbReference type="GO" id="GO:0004407">
    <property type="term" value="F:histone deacetylase activity"/>
    <property type="evidence" value="ECO:0007669"/>
    <property type="project" value="InterPro"/>
</dbReference>
<dbReference type="AlphaFoldDB" id="A0A1H6QR21"/>
<dbReference type="STRING" id="408657.SAMN04487995_0545"/>
<dbReference type="Pfam" id="PF00850">
    <property type="entry name" value="Hist_deacetyl"/>
    <property type="match status" value="1"/>
</dbReference>
<dbReference type="InterPro" id="IPR000286">
    <property type="entry name" value="HDACs"/>
</dbReference>
<dbReference type="PANTHER" id="PTHR10625:SF19">
    <property type="entry name" value="HISTONE DEACETYLASE 12"/>
    <property type="match status" value="1"/>
</dbReference>
<evidence type="ECO:0000313" key="4">
    <source>
        <dbReference type="EMBL" id="SEI41685.1"/>
    </source>
</evidence>
<dbReference type="InterPro" id="IPR023801">
    <property type="entry name" value="His_deacetylse_dom"/>
</dbReference>
<organism evidence="4 5">
    <name type="scientific">Dyadobacter koreensis</name>
    <dbReference type="NCBI Taxonomy" id="408657"/>
    <lineage>
        <taxon>Bacteria</taxon>
        <taxon>Pseudomonadati</taxon>
        <taxon>Bacteroidota</taxon>
        <taxon>Cytophagia</taxon>
        <taxon>Cytophagales</taxon>
        <taxon>Spirosomataceae</taxon>
        <taxon>Dyadobacter</taxon>
    </lineage>
</organism>
<comment type="similarity">
    <text evidence="1">Belongs to the histone deacetylase family.</text>
</comment>
<feature type="domain" description="Histone deacetylase" evidence="3">
    <location>
        <begin position="18"/>
        <end position="287"/>
    </location>
</feature>
<dbReference type="PANTHER" id="PTHR10625">
    <property type="entry name" value="HISTONE DEACETYLASE HDAC1-RELATED"/>
    <property type="match status" value="1"/>
</dbReference>
<keyword evidence="2" id="KW-0378">Hydrolase</keyword>
<dbReference type="CDD" id="cd09993">
    <property type="entry name" value="HDAC_classIV"/>
    <property type="match status" value="1"/>
</dbReference>
<keyword evidence="5" id="KW-1185">Reference proteome</keyword>
<dbReference type="PRINTS" id="PR01270">
    <property type="entry name" value="HDASUPER"/>
</dbReference>
<evidence type="ECO:0000256" key="2">
    <source>
        <dbReference type="ARBA" id="ARBA00022801"/>
    </source>
</evidence>
<dbReference type="EMBL" id="FNXY01000001">
    <property type="protein sequence ID" value="SEI41685.1"/>
    <property type="molecule type" value="Genomic_DNA"/>
</dbReference>
<accession>A0A1H6QR21</accession>
<evidence type="ECO:0000259" key="3">
    <source>
        <dbReference type="Pfam" id="PF00850"/>
    </source>
</evidence>
<dbReference type="InterPro" id="IPR044150">
    <property type="entry name" value="HDAC_classIV"/>
</dbReference>
<proteinExistence type="inferred from homology"/>
<dbReference type="GO" id="GO:0040029">
    <property type="term" value="P:epigenetic regulation of gene expression"/>
    <property type="evidence" value="ECO:0007669"/>
    <property type="project" value="TreeGrafter"/>
</dbReference>
<dbReference type="Proteomes" id="UP000199532">
    <property type="component" value="Unassembled WGS sequence"/>
</dbReference>
<sequence>MFPIAFDPIYKYPVQQTHRFPMDKYELLPVQLLREGIVEKTDFFTPQPIALQPVYAVHERDYVDRFVQGRLSPKEMRRIGFHQSPLLAERELLITGGTVQGALMALQTGIAFNIAGGTHHASYDHGEGFCMINDQAVAAQYLIDHKKAQKVLIIDLDVHQGNGTANIFQNRNLVFTFSIHGKNNYPFRKEKSDLDIGLDDRTGDELYLKTLFEILPGLIGQVKPDFIFYQAGVDILYTDKIGRMACTLQGCRQRDQMIFQLAKKHGIPLQCSMGGGYSAELRTILEAHANTYRAAADIY</sequence>
<gene>
    <name evidence="4" type="ORF">SAMN04487995_0545</name>
</gene>
<dbReference type="Gene3D" id="3.40.800.20">
    <property type="entry name" value="Histone deacetylase domain"/>
    <property type="match status" value="1"/>
</dbReference>
<reference evidence="4 5" key="1">
    <citation type="submission" date="2016-10" db="EMBL/GenBank/DDBJ databases">
        <authorList>
            <person name="de Groot N.N."/>
        </authorList>
    </citation>
    <scope>NUCLEOTIDE SEQUENCE [LARGE SCALE GENOMIC DNA]</scope>
    <source>
        <strain evidence="4 5">DSM 19938</strain>
    </source>
</reference>
<dbReference type="RefSeq" id="WP_090331676.1">
    <property type="nucleotide sequence ID" value="NZ_FNXY01000001.1"/>
</dbReference>
<name>A0A1H6QR21_9BACT</name>
<protein>
    <submittedName>
        <fullName evidence="4">Acetoin utilization deacetylase AcuC</fullName>
    </submittedName>
</protein>
<dbReference type="OrthoDB" id="9808367at2"/>
<dbReference type="GO" id="GO:0016787">
    <property type="term" value="F:hydrolase activity"/>
    <property type="evidence" value="ECO:0007669"/>
    <property type="project" value="UniProtKB-KW"/>
</dbReference>
<evidence type="ECO:0000313" key="5">
    <source>
        <dbReference type="Proteomes" id="UP000199532"/>
    </source>
</evidence>
<dbReference type="SUPFAM" id="SSF52768">
    <property type="entry name" value="Arginase/deacetylase"/>
    <property type="match status" value="1"/>
</dbReference>